<dbReference type="EMBL" id="JACDUM010000003">
    <property type="protein sequence ID" value="MBA2860874.1"/>
    <property type="molecule type" value="Genomic_DNA"/>
</dbReference>
<reference evidence="7 8" key="3">
    <citation type="submission" date="2020-07" db="EMBL/GenBank/DDBJ databases">
        <title>Genomic Encyclopedia of Type Strains, Phase IV (KMG-V): Genome sequencing to study the core and pangenomes of soil and plant-associated prokaryotes.</title>
        <authorList>
            <person name="Whitman W."/>
        </authorList>
    </citation>
    <scope>NUCLEOTIDE SEQUENCE [LARGE SCALE GENOMIC DNA]</scope>
    <source>
        <strain evidence="3 7">A4</strain>
        <strain evidence="4 8">C9</strain>
        <strain evidence="5 9">D1</strain>
    </source>
</reference>
<keyword evidence="1" id="KW-1133">Transmembrane helix</keyword>
<feature type="transmembrane region" description="Helical" evidence="1">
    <location>
        <begin position="16"/>
        <end position="38"/>
    </location>
</feature>
<keyword evidence="1" id="KW-0472">Membrane</keyword>
<reference evidence="2" key="2">
    <citation type="submission" date="2018-02" db="EMBL/GenBank/DDBJ databases">
        <title>Complete genome sequence of the Methanococcus maripaludis type strain JJ (DSM 2067), a model for selenoprotein synthesis in Archaea.</title>
        <authorList>
            <person name="Poehlein A."/>
            <person name="Heym D."/>
            <person name="Quitzke V."/>
            <person name="Fersch J."/>
            <person name="Daniel R."/>
            <person name="Rother M."/>
        </authorList>
    </citation>
    <scope>NUCLEOTIDE SEQUENCE [LARGE SCALE GENOMIC DNA]</scope>
    <source>
        <strain evidence="2">DSM 2067</strain>
    </source>
</reference>
<dbReference type="Proteomes" id="UP000239462">
    <property type="component" value="Chromosome"/>
</dbReference>
<dbReference type="RefSeq" id="WP_258559289.1">
    <property type="nucleotide sequence ID" value="NZ_JACDUM010000003.1"/>
</dbReference>
<feature type="transmembrane region" description="Helical" evidence="1">
    <location>
        <begin position="113"/>
        <end position="134"/>
    </location>
</feature>
<evidence type="ECO:0000313" key="2">
    <source>
        <dbReference type="EMBL" id="AVB75931.1"/>
    </source>
</evidence>
<evidence type="ECO:0000313" key="9">
    <source>
        <dbReference type="Proteomes" id="UP000590564"/>
    </source>
</evidence>
<evidence type="ECO:0000313" key="4">
    <source>
        <dbReference type="EMBL" id="MBA2860874.1"/>
    </source>
</evidence>
<evidence type="ECO:0000313" key="5">
    <source>
        <dbReference type="EMBL" id="MBB6497858.1"/>
    </source>
</evidence>
<name>A0A2L1C969_METMI</name>
<dbReference type="Proteomes" id="UP000590564">
    <property type="component" value="Unassembled WGS sequence"/>
</dbReference>
<dbReference type="Proteomes" id="UP000568063">
    <property type="component" value="Unassembled WGS sequence"/>
</dbReference>
<reference evidence="6" key="1">
    <citation type="journal article" date="2018" name="Genome Announc.">
        <title>Complete Genome Sequence of the Methanococcus maripaludis Type Strain JJ (DSM 2067), a Model for Selenoprotein Synthesis in Archaea.</title>
        <authorList>
            <person name="Poehlein A."/>
            <person name="Heym D."/>
            <person name="Quitzke V."/>
            <person name="Fersch J."/>
            <person name="Daniel R."/>
            <person name="Rother M."/>
        </authorList>
    </citation>
    <scope>NUCLEOTIDE SEQUENCE [LARGE SCALE GENOMIC DNA]</scope>
    <source>
        <strain evidence="6">DSM 2067</strain>
    </source>
</reference>
<evidence type="ECO:0000313" key="3">
    <source>
        <dbReference type="EMBL" id="MBA2840903.1"/>
    </source>
</evidence>
<proteinExistence type="predicted"/>
<dbReference type="EMBL" id="CP026606">
    <property type="protein sequence ID" value="AVB75931.1"/>
    <property type="molecule type" value="Genomic_DNA"/>
</dbReference>
<evidence type="ECO:0000313" key="6">
    <source>
        <dbReference type="Proteomes" id="UP000239462"/>
    </source>
</evidence>
<dbReference type="Proteomes" id="UP000563838">
    <property type="component" value="Unassembled WGS sequence"/>
</dbReference>
<keyword evidence="1" id="KW-0812">Transmembrane</keyword>
<feature type="transmembrane region" description="Helical" evidence="1">
    <location>
        <begin position="83"/>
        <end position="107"/>
    </location>
</feature>
<evidence type="ECO:0000313" key="7">
    <source>
        <dbReference type="Proteomes" id="UP000563838"/>
    </source>
</evidence>
<sequence>MASNPNSSSPKSLPHWLIFSLKMVGCGVGFAGLMWYIMNNSVMGSDVVRGLAAVPFVFYLMAELLDTIVDMNKVVYTPLFKNYSGHVAIGLTIITIVCMFFVTLWALSGSITLSIGSAGASSVVVAAIFALYLLAPNTGKEKLLLYMFVGATIATKFAYLSIIPSFSGFGL</sequence>
<organism evidence="2 6">
    <name type="scientific">Methanococcus maripaludis</name>
    <name type="common">Methanococcus deltae</name>
    <dbReference type="NCBI Taxonomy" id="39152"/>
    <lineage>
        <taxon>Archaea</taxon>
        <taxon>Methanobacteriati</taxon>
        <taxon>Methanobacteriota</taxon>
        <taxon>Methanomada group</taxon>
        <taxon>Methanococci</taxon>
        <taxon>Methanococcales</taxon>
        <taxon>Methanococcaceae</taxon>
        <taxon>Methanococcus</taxon>
    </lineage>
</organism>
<dbReference type="EMBL" id="JACHED010000009">
    <property type="protein sequence ID" value="MBB6497858.1"/>
    <property type="molecule type" value="Genomic_DNA"/>
</dbReference>
<dbReference type="AlphaFoldDB" id="A0A2L1C969"/>
<feature type="transmembrane region" description="Helical" evidence="1">
    <location>
        <begin position="50"/>
        <end position="71"/>
    </location>
</feature>
<protein>
    <submittedName>
        <fullName evidence="3">Small-conductance mechanosensitive channel</fullName>
    </submittedName>
</protein>
<dbReference type="EMBL" id="JACDUI010000002">
    <property type="protein sequence ID" value="MBA2840903.1"/>
    <property type="molecule type" value="Genomic_DNA"/>
</dbReference>
<evidence type="ECO:0000313" key="8">
    <source>
        <dbReference type="Proteomes" id="UP000568063"/>
    </source>
</evidence>
<gene>
    <name evidence="3" type="ORF">HNP87_001435</name>
    <name evidence="4" type="ORF">HNP91_001705</name>
    <name evidence="5" type="ORF">HNP96_001919</name>
    <name evidence="2" type="ORF">MMJJ_05140</name>
</gene>
<feature type="transmembrane region" description="Helical" evidence="1">
    <location>
        <begin position="143"/>
        <end position="163"/>
    </location>
</feature>
<evidence type="ECO:0000256" key="1">
    <source>
        <dbReference type="SAM" id="Phobius"/>
    </source>
</evidence>
<dbReference type="KEGG" id="mmad:MMJJ_05140"/>
<accession>A0A2L1C969</accession>